<accession>B0DDI6</accession>
<dbReference type="AlphaFoldDB" id="B0DDI6"/>
<protein>
    <submittedName>
        <fullName evidence="1">Predicted protein</fullName>
    </submittedName>
</protein>
<dbReference type="EMBL" id="DS547104">
    <property type="protein sequence ID" value="EDR07617.1"/>
    <property type="molecule type" value="Genomic_DNA"/>
</dbReference>
<dbReference type="GeneID" id="6077402"/>
<sequence length="315" mass="35380">MRDTLIMKTRLRVIPSPHPYHPPPHYTQPLTFILYHLVRHCRHLIFSVVSSVHRFSSLILRLVLYVLISDSTTFLALHSTAKMKHTVKKTIRESQAGKCPNRNIEIQLESEAMRLDINRVLLSKNGWSDGGGSSSLCLKMARSTSPMIGTWEDYIKSGHACDINCVRPCSFIKVNTEDEDPTKTYVPIVEDEGGNLGAANLSATQKMFSCVRVAGVDVWHQAHDQRGRGRAVVAQGPQHKHRDWQWRPERLNVDLQSVDWAAHPPRSREGSARLNKVYSGHCKIKKDGKGVLSIRNEEADGAFLGPRPVGGTGRR</sequence>
<dbReference type="RefSeq" id="XP_001882009.1">
    <property type="nucleotide sequence ID" value="XM_001881974.1"/>
</dbReference>
<organism evidence="2">
    <name type="scientific">Laccaria bicolor (strain S238N-H82 / ATCC MYA-4686)</name>
    <name type="common">Bicoloured deceiver</name>
    <name type="synonym">Laccaria laccata var. bicolor</name>
    <dbReference type="NCBI Taxonomy" id="486041"/>
    <lineage>
        <taxon>Eukaryota</taxon>
        <taxon>Fungi</taxon>
        <taxon>Dikarya</taxon>
        <taxon>Basidiomycota</taxon>
        <taxon>Agaricomycotina</taxon>
        <taxon>Agaricomycetes</taxon>
        <taxon>Agaricomycetidae</taxon>
        <taxon>Agaricales</taxon>
        <taxon>Agaricineae</taxon>
        <taxon>Hydnangiaceae</taxon>
        <taxon>Laccaria</taxon>
    </lineage>
</organism>
<reference evidence="1 2" key="1">
    <citation type="journal article" date="2008" name="Nature">
        <title>The genome of Laccaria bicolor provides insights into mycorrhizal symbiosis.</title>
        <authorList>
            <person name="Martin F."/>
            <person name="Aerts A."/>
            <person name="Ahren D."/>
            <person name="Brun A."/>
            <person name="Danchin E.G.J."/>
            <person name="Duchaussoy F."/>
            <person name="Gibon J."/>
            <person name="Kohler A."/>
            <person name="Lindquist E."/>
            <person name="Pereda V."/>
            <person name="Salamov A."/>
            <person name="Shapiro H.J."/>
            <person name="Wuyts J."/>
            <person name="Blaudez D."/>
            <person name="Buee M."/>
            <person name="Brokstein P."/>
            <person name="Canbaeck B."/>
            <person name="Cohen D."/>
            <person name="Courty P.E."/>
            <person name="Coutinho P.M."/>
            <person name="Delaruelle C."/>
            <person name="Detter J.C."/>
            <person name="Deveau A."/>
            <person name="DiFazio S."/>
            <person name="Duplessis S."/>
            <person name="Fraissinet-Tachet L."/>
            <person name="Lucic E."/>
            <person name="Frey-Klett P."/>
            <person name="Fourrey C."/>
            <person name="Feussner I."/>
            <person name="Gay G."/>
            <person name="Grimwood J."/>
            <person name="Hoegger P.J."/>
            <person name="Jain P."/>
            <person name="Kilaru S."/>
            <person name="Labbe J."/>
            <person name="Lin Y.C."/>
            <person name="Legue V."/>
            <person name="Le Tacon F."/>
            <person name="Marmeisse R."/>
            <person name="Melayah D."/>
            <person name="Montanini B."/>
            <person name="Muratet M."/>
            <person name="Nehls U."/>
            <person name="Niculita-Hirzel H."/>
            <person name="Oudot-Le Secq M.P."/>
            <person name="Peter M."/>
            <person name="Quesneville H."/>
            <person name="Rajashekar B."/>
            <person name="Reich M."/>
            <person name="Rouhier N."/>
            <person name="Schmutz J."/>
            <person name="Yin T."/>
            <person name="Chalot M."/>
            <person name="Henrissat B."/>
            <person name="Kuees U."/>
            <person name="Lucas S."/>
            <person name="Van de Peer Y."/>
            <person name="Podila G.K."/>
            <person name="Polle A."/>
            <person name="Pukkila P.J."/>
            <person name="Richardson P.M."/>
            <person name="Rouze P."/>
            <person name="Sanders I.R."/>
            <person name="Stajich J.E."/>
            <person name="Tunlid A."/>
            <person name="Tuskan G."/>
            <person name="Grigoriev I.V."/>
        </authorList>
    </citation>
    <scope>NUCLEOTIDE SEQUENCE [LARGE SCALE GENOMIC DNA]</scope>
    <source>
        <strain evidence="2">S238N-H82 / ATCC MYA-4686</strain>
    </source>
</reference>
<name>B0DDI6_LACBS</name>
<dbReference type="KEGG" id="lbc:LACBIDRAFT_298747"/>
<dbReference type="InParanoid" id="B0DDI6"/>
<keyword evidence="2" id="KW-1185">Reference proteome</keyword>
<dbReference type="HOGENOM" id="CLU_882977_0_0_1"/>
<evidence type="ECO:0000313" key="1">
    <source>
        <dbReference type="EMBL" id="EDR07617.1"/>
    </source>
</evidence>
<gene>
    <name evidence="1" type="ORF">LACBIDRAFT_298747</name>
</gene>
<proteinExistence type="predicted"/>
<dbReference type="Proteomes" id="UP000001194">
    <property type="component" value="Unassembled WGS sequence"/>
</dbReference>
<evidence type="ECO:0000313" key="2">
    <source>
        <dbReference type="Proteomes" id="UP000001194"/>
    </source>
</evidence>